<dbReference type="CDD" id="cd02440">
    <property type="entry name" value="AdoMet_MTases"/>
    <property type="match status" value="1"/>
</dbReference>
<dbReference type="InterPro" id="IPR000682">
    <property type="entry name" value="PCMT"/>
</dbReference>
<evidence type="ECO:0000256" key="3">
    <source>
        <dbReference type="ARBA" id="ARBA00022490"/>
    </source>
</evidence>
<dbReference type="NCBIfam" id="TIGR00080">
    <property type="entry name" value="pimt"/>
    <property type="match status" value="1"/>
</dbReference>
<dbReference type="EMBL" id="CP002282">
    <property type="protein sequence ID" value="ADO84003.1"/>
    <property type="molecule type" value="Genomic_DNA"/>
</dbReference>
<dbReference type="InterPro" id="IPR029063">
    <property type="entry name" value="SAM-dependent_MTases_sf"/>
</dbReference>
<gene>
    <name evidence="7" type="primary">pcm</name>
    <name evidence="8" type="ordered locus">Ilyop_2241</name>
</gene>
<dbReference type="HOGENOM" id="CLU_055432_2_0_0"/>
<evidence type="ECO:0000256" key="2">
    <source>
        <dbReference type="ARBA" id="ARBA00005369"/>
    </source>
</evidence>
<dbReference type="GO" id="GO:0032259">
    <property type="term" value="P:methylation"/>
    <property type="evidence" value="ECO:0007669"/>
    <property type="project" value="UniProtKB-KW"/>
</dbReference>
<comment type="catalytic activity">
    <reaction evidence="7">
        <text>[protein]-L-isoaspartate + S-adenosyl-L-methionine = [protein]-L-isoaspartate alpha-methyl ester + S-adenosyl-L-homocysteine</text>
        <dbReference type="Rhea" id="RHEA:12705"/>
        <dbReference type="Rhea" id="RHEA-COMP:12143"/>
        <dbReference type="Rhea" id="RHEA-COMP:12144"/>
        <dbReference type="ChEBI" id="CHEBI:57856"/>
        <dbReference type="ChEBI" id="CHEBI:59789"/>
        <dbReference type="ChEBI" id="CHEBI:90596"/>
        <dbReference type="ChEBI" id="CHEBI:90598"/>
        <dbReference type="EC" id="2.1.1.77"/>
    </reaction>
</comment>
<evidence type="ECO:0000313" key="9">
    <source>
        <dbReference type="Proteomes" id="UP000006875"/>
    </source>
</evidence>
<keyword evidence="6 7" id="KW-0949">S-adenosyl-L-methionine</keyword>
<accession>E3HCU7</accession>
<evidence type="ECO:0000256" key="1">
    <source>
        <dbReference type="ARBA" id="ARBA00004496"/>
    </source>
</evidence>
<evidence type="ECO:0000256" key="7">
    <source>
        <dbReference type="HAMAP-Rule" id="MF_00090"/>
    </source>
</evidence>
<organism evidence="8 9">
    <name type="scientific">Ilyobacter polytropus (strain ATCC 51220 / DSM 2926 / LMG 16218 / CuHBu1)</name>
    <dbReference type="NCBI Taxonomy" id="572544"/>
    <lineage>
        <taxon>Bacteria</taxon>
        <taxon>Fusobacteriati</taxon>
        <taxon>Fusobacteriota</taxon>
        <taxon>Fusobacteriia</taxon>
        <taxon>Fusobacteriales</taxon>
        <taxon>Fusobacteriaceae</taxon>
        <taxon>Ilyobacter</taxon>
    </lineage>
</organism>
<geneLocation type="plasmid" evidence="8 9">
    <name>pILYOP01</name>
</geneLocation>
<evidence type="ECO:0000313" key="8">
    <source>
        <dbReference type="EMBL" id="ADO84003.1"/>
    </source>
</evidence>
<reference evidence="8 9" key="1">
    <citation type="journal article" date="2010" name="Stand. Genomic Sci.">
        <title>Complete genome sequence of Ilyobacter polytropus type strain (CuHbu1).</title>
        <authorList>
            <person name="Sikorski J."/>
            <person name="Chertkov O."/>
            <person name="Lapidus A."/>
            <person name="Nolan M."/>
            <person name="Lucas S."/>
            <person name="Del Rio T.G."/>
            <person name="Tice H."/>
            <person name="Cheng J.F."/>
            <person name="Tapia R."/>
            <person name="Han C."/>
            <person name="Goodwin L."/>
            <person name="Pitluck S."/>
            <person name="Liolios K."/>
            <person name="Ivanova N."/>
            <person name="Mavromatis K."/>
            <person name="Mikhailova N."/>
            <person name="Pati A."/>
            <person name="Chen A."/>
            <person name="Palaniappan K."/>
            <person name="Land M."/>
            <person name="Hauser L."/>
            <person name="Chang Y.J."/>
            <person name="Jeffries C.D."/>
            <person name="Brambilla E."/>
            <person name="Yasawong M."/>
            <person name="Rohde M."/>
            <person name="Pukall R."/>
            <person name="Spring S."/>
            <person name="Goker M."/>
            <person name="Woyke T."/>
            <person name="Bristow J."/>
            <person name="Eisen J.A."/>
            <person name="Markowitz V."/>
            <person name="Hugenholtz P."/>
            <person name="Kyrpides N.C."/>
            <person name="Klenk H.P."/>
        </authorList>
    </citation>
    <scope>NUCLEOTIDE SEQUENCE [LARGE SCALE GENOMIC DNA]</scope>
    <source>
        <strain evidence="9">ATCC 51220 / DSM 2926 / LMG 16218 / CuHBu1</strain>
        <plasmid evidence="9">pILYOP01</plasmid>
    </source>
</reference>
<dbReference type="Pfam" id="PF01135">
    <property type="entry name" value="PCMT"/>
    <property type="match status" value="1"/>
</dbReference>
<feature type="active site" evidence="7">
    <location>
        <position position="60"/>
    </location>
</feature>
<evidence type="ECO:0000256" key="5">
    <source>
        <dbReference type="ARBA" id="ARBA00022679"/>
    </source>
</evidence>
<dbReference type="FunFam" id="3.40.50.150:FF:000010">
    <property type="entry name" value="Protein-L-isoaspartate O-methyltransferase"/>
    <property type="match status" value="1"/>
</dbReference>
<protein>
    <recommendedName>
        <fullName evidence="7">Protein-L-isoaspartate O-methyltransferase</fullName>
        <ecNumber evidence="7">2.1.1.77</ecNumber>
    </recommendedName>
    <alternativeName>
        <fullName evidence="7">L-isoaspartyl protein carboxyl methyltransferase</fullName>
    </alternativeName>
    <alternativeName>
        <fullName evidence="7">Protein L-isoaspartyl methyltransferase</fullName>
    </alternativeName>
    <alternativeName>
        <fullName evidence="7">Protein-beta-aspartate methyltransferase</fullName>
        <shortName evidence="7">PIMT</shortName>
    </alternativeName>
</protein>
<dbReference type="GO" id="GO:0004719">
    <property type="term" value="F:protein-L-isoaspartate (D-aspartate) O-methyltransferase activity"/>
    <property type="evidence" value="ECO:0007669"/>
    <property type="project" value="UniProtKB-UniRule"/>
</dbReference>
<keyword evidence="5 7" id="KW-0808">Transferase</keyword>
<dbReference type="NCBIfam" id="NF001453">
    <property type="entry name" value="PRK00312.1"/>
    <property type="match status" value="1"/>
</dbReference>
<dbReference type="EC" id="2.1.1.77" evidence="7"/>
<comment type="similarity">
    <text evidence="2 7">Belongs to the methyltransferase superfamily. L-isoaspartyl/D-aspartyl protein methyltransferase family.</text>
</comment>
<keyword evidence="3 7" id="KW-0963">Cytoplasm</keyword>
<dbReference type="GO" id="GO:0030091">
    <property type="term" value="P:protein repair"/>
    <property type="evidence" value="ECO:0007669"/>
    <property type="project" value="UniProtKB-UniRule"/>
</dbReference>
<proteinExistence type="inferred from homology"/>
<dbReference type="HAMAP" id="MF_00090">
    <property type="entry name" value="PIMT"/>
    <property type="match status" value="1"/>
</dbReference>
<dbReference type="Gene3D" id="3.40.50.150">
    <property type="entry name" value="Vaccinia Virus protein VP39"/>
    <property type="match status" value="1"/>
</dbReference>
<sequence>MFESEKSKMIKDHLIGRGIRDARVLKAMSSVPREKFVRERDKLISYADTPLSIGWGQTISQPYIVAYMLEVLDIEKENRVLEIGTGSGYEAAILSRLAKEVVTVEIVEELYKDGKRKLENLGYENIEVVSGDGYRGYKKKAPYDRIILSAAPTDIPENLVDQLAAKGKLIAPVGGIFQELILLEKDEFGKISKKRLLPVRFVPMVRE</sequence>
<evidence type="ECO:0000256" key="4">
    <source>
        <dbReference type="ARBA" id="ARBA00022603"/>
    </source>
</evidence>
<dbReference type="PANTHER" id="PTHR11579">
    <property type="entry name" value="PROTEIN-L-ISOASPARTATE O-METHYLTRANSFERASE"/>
    <property type="match status" value="1"/>
</dbReference>
<dbReference type="OrthoDB" id="9772751at2"/>
<name>E3HCU7_ILYPC</name>
<comment type="subcellular location">
    <subcellularLocation>
        <location evidence="1 7">Cytoplasm</location>
    </subcellularLocation>
</comment>
<comment type="function">
    <text evidence="7">Catalyzes the methyl esterification of L-isoaspartyl residues in peptides and proteins that result from spontaneous decomposition of normal L-aspartyl and L-asparaginyl residues. It plays a role in the repair and/or degradation of damaged proteins.</text>
</comment>
<dbReference type="PANTHER" id="PTHR11579:SF0">
    <property type="entry name" value="PROTEIN-L-ISOASPARTATE(D-ASPARTATE) O-METHYLTRANSFERASE"/>
    <property type="match status" value="1"/>
</dbReference>
<keyword evidence="4 7" id="KW-0489">Methyltransferase</keyword>
<dbReference type="RefSeq" id="WP_013388664.1">
    <property type="nucleotide sequence ID" value="NC_014633.1"/>
</dbReference>
<dbReference type="KEGG" id="ipo:Ilyop_2241"/>
<dbReference type="SUPFAM" id="SSF53335">
    <property type="entry name" value="S-adenosyl-L-methionine-dependent methyltransferases"/>
    <property type="match status" value="1"/>
</dbReference>
<dbReference type="GO" id="GO:0005737">
    <property type="term" value="C:cytoplasm"/>
    <property type="evidence" value="ECO:0007669"/>
    <property type="project" value="UniProtKB-SubCell"/>
</dbReference>
<keyword evidence="9" id="KW-1185">Reference proteome</keyword>
<dbReference type="PROSITE" id="PS01279">
    <property type="entry name" value="PCMT"/>
    <property type="match status" value="1"/>
</dbReference>
<evidence type="ECO:0000256" key="6">
    <source>
        <dbReference type="ARBA" id="ARBA00022691"/>
    </source>
</evidence>
<dbReference type="Proteomes" id="UP000006875">
    <property type="component" value="Plasmid pILYOP01"/>
</dbReference>
<dbReference type="AlphaFoldDB" id="E3HCU7"/>
<keyword evidence="8" id="KW-0614">Plasmid</keyword>